<protein>
    <recommendedName>
        <fullName evidence="3">Alpha/beta hydrolase</fullName>
    </recommendedName>
</protein>
<dbReference type="Gene3D" id="3.40.50.1820">
    <property type="entry name" value="alpha/beta hydrolase"/>
    <property type="match status" value="1"/>
</dbReference>
<reference evidence="1" key="1">
    <citation type="submission" date="2020-11" db="EMBL/GenBank/DDBJ databases">
        <title>Nocardioides sp. nov., isolated from Soil of Cynanchum wilfordii Hemsley rhizosphere.</title>
        <authorList>
            <person name="Lee J.-S."/>
            <person name="Suh M.K."/>
            <person name="Kim J.-S."/>
        </authorList>
    </citation>
    <scope>NUCLEOTIDE SEQUENCE</scope>
    <source>
        <strain evidence="1">KCTC 19275</strain>
    </source>
</reference>
<dbReference type="Proteomes" id="UP000640489">
    <property type="component" value="Unassembled WGS sequence"/>
</dbReference>
<sequence length="296" mass="30984">MSDADVWVETTAITRAYAAGDFVDALRITDAVLGRHPERFAALSQIRAEVLVRLGRHGEARLVAEAVLDAGRFWTARQVGSLEDEGLDLGAVGRRLRARAEEAVSAARTARPGAEVREAADPWVTVVALHMYGVRAADTLATWLPVVDRGIRVVAVESTLVDGDGFPCWDVRDLALRDVRAGVAAAPGDVPLVLAGASQGAGLAASAVLNGEVGADGWVAVAGAPQPGVATFDRLVPGALVAGEDDPLPAANQRVFRDAVRAAGGRCTFEEVPGLGHAYPADWRERAPALLRALVA</sequence>
<name>A0A930VCT1_9ACTN</name>
<comment type="caution">
    <text evidence="1">The sequence shown here is derived from an EMBL/GenBank/DDBJ whole genome shotgun (WGS) entry which is preliminary data.</text>
</comment>
<dbReference type="SUPFAM" id="SSF53474">
    <property type="entry name" value="alpha/beta-Hydrolases"/>
    <property type="match status" value="1"/>
</dbReference>
<evidence type="ECO:0000313" key="2">
    <source>
        <dbReference type="Proteomes" id="UP000640489"/>
    </source>
</evidence>
<dbReference type="AlphaFoldDB" id="A0A930VCT1"/>
<evidence type="ECO:0008006" key="3">
    <source>
        <dbReference type="Google" id="ProtNLM"/>
    </source>
</evidence>
<organism evidence="1 2">
    <name type="scientific">Nocardioides islandensis</name>
    <dbReference type="NCBI Taxonomy" id="433663"/>
    <lineage>
        <taxon>Bacteria</taxon>
        <taxon>Bacillati</taxon>
        <taxon>Actinomycetota</taxon>
        <taxon>Actinomycetes</taxon>
        <taxon>Propionibacteriales</taxon>
        <taxon>Nocardioidaceae</taxon>
        <taxon>Nocardioides</taxon>
    </lineage>
</organism>
<dbReference type="RefSeq" id="WP_194705369.1">
    <property type="nucleotide sequence ID" value="NZ_JADKPN010000001.1"/>
</dbReference>
<dbReference type="EMBL" id="JADKPN010000001">
    <property type="protein sequence ID" value="MBF4762232.1"/>
    <property type="molecule type" value="Genomic_DNA"/>
</dbReference>
<gene>
    <name evidence="1" type="ORF">ISU07_03765</name>
</gene>
<proteinExistence type="predicted"/>
<evidence type="ECO:0000313" key="1">
    <source>
        <dbReference type="EMBL" id="MBF4762232.1"/>
    </source>
</evidence>
<keyword evidence="2" id="KW-1185">Reference proteome</keyword>
<accession>A0A930VCT1</accession>
<dbReference type="InterPro" id="IPR029058">
    <property type="entry name" value="AB_hydrolase_fold"/>
</dbReference>